<feature type="region of interest" description="Disordered" evidence="1">
    <location>
        <begin position="179"/>
        <end position="236"/>
    </location>
</feature>
<keyword evidence="3" id="KW-1185">Reference proteome</keyword>
<evidence type="ECO:0000313" key="3">
    <source>
        <dbReference type="Proteomes" id="UP001151760"/>
    </source>
</evidence>
<feature type="region of interest" description="Disordered" evidence="1">
    <location>
        <begin position="105"/>
        <end position="135"/>
    </location>
</feature>
<feature type="compositionally biased region" description="Pro residues" evidence="1">
    <location>
        <begin position="124"/>
        <end position="135"/>
    </location>
</feature>
<dbReference type="EMBL" id="BQNB010009304">
    <property type="protein sequence ID" value="GJS61630.1"/>
    <property type="molecule type" value="Genomic_DNA"/>
</dbReference>
<accession>A0ABQ4X9W7</accession>
<feature type="compositionally biased region" description="Basic and acidic residues" evidence="1">
    <location>
        <begin position="184"/>
        <end position="193"/>
    </location>
</feature>
<evidence type="ECO:0000313" key="2">
    <source>
        <dbReference type="EMBL" id="GJS61630.1"/>
    </source>
</evidence>
<protein>
    <recommendedName>
        <fullName evidence="4">Reverse transcriptase domain-containing protein</fullName>
    </recommendedName>
</protein>
<name>A0ABQ4X9W7_9ASTR</name>
<reference evidence="2" key="1">
    <citation type="journal article" date="2022" name="Int. J. Mol. Sci.">
        <title>Draft Genome of Tanacetum Coccineum: Genomic Comparison of Closely Related Tanacetum-Family Plants.</title>
        <authorList>
            <person name="Yamashiro T."/>
            <person name="Shiraishi A."/>
            <person name="Nakayama K."/>
            <person name="Satake H."/>
        </authorList>
    </citation>
    <scope>NUCLEOTIDE SEQUENCE</scope>
</reference>
<feature type="compositionally biased region" description="Acidic residues" evidence="1">
    <location>
        <begin position="194"/>
        <end position="220"/>
    </location>
</feature>
<dbReference type="Proteomes" id="UP001151760">
    <property type="component" value="Unassembled WGS sequence"/>
</dbReference>
<proteinExistence type="predicted"/>
<evidence type="ECO:0008006" key="4">
    <source>
        <dbReference type="Google" id="ProtNLM"/>
    </source>
</evidence>
<sequence length="328" mass="36607">MDREVKRLKQSRIPIIKVRWNSRRGPEFTWEREDQFRKKYPQLFTKTAPSTTSSFHPHQLHIVYTDSEPRRVFWGADEELCDGGFPRVIIYRYDGFLMQSVAPPSSDYVPGPEHPPSLNYVPGPEHPPSPVEVPYVPEPEYPKYLVPSDAKAPLENQSLPVDASPTTLSPGYVVDFDLEEDSDKDPKEDHADYPGDEGDGGDEPSNDDDDDDDTDDEDEEHLAPADSSTIPVADLTRLRRAQKTVRLEPPMSASMKARIVEHVAATTPPLPILSPPLPLPLPLATSPTDAGEPLGYRVVRIRMRAASPPLLLPSTSHKTDIPEAEMPP</sequence>
<feature type="region of interest" description="Disordered" evidence="1">
    <location>
        <begin position="307"/>
        <end position="328"/>
    </location>
</feature>
<gene>
    <name evidence="2" type="ORF">Tco_0656414</name>
</gene>
<reference evidence="2" key="2">
    <citation type="submission" date="2022-01" db="EMBL/GenBank/DDBJ databases">
        <authorList>
            <person name="Yamashiro T."/>
            <person name="Shiraishi A."/>
            <person name="Satake H."/>
            <person name="Nakayama K."/>
        </authorList>
    </citation>
    <scope>NUCLEOTIDE SEQUENCE</scope>
</reference>
<comment type="caution">
    <text evidence="2">The sequence shown here is derived from an EMBL/GenBank/DDBJ whole genome shotgun (WGS) entry which is preliminary data.</text>
</comment>
<evidence type="ECO:0000256" key="1">
    <source>
        <dbReference type="SAM" id="MobiDB-lite"/>
    </source>
</evidence>
<organism evidence="2 3">
    <name type="scientific">Tanacetum coccineum</name>
    <dbReference type="NCBI Taxonomy" id="301880"/>
    <lineage>
        <taxon>Eukaryota</taxon>
        <taxon>Viridiplantae</taxon>
        <taxon>Streptophyta</taxon>
        <taxon>Embryophyta</taxon>
        <taxon>Tracheophyta</taxon>
        <taxon>Spermatophyta</taxon>
        <taxon>Magnoliopsida</taxon>
        <taxon>eudicotyledons</taxon>
        <taxon>Gunneridae</taxon>
        <taxon>Pentapetalae</taxon>
        <taxon>asterids</taxon>
        <taxon>campanulids</taxon>
        <taxon>Asterales</taxon>
        <taxon>Asteraceae</taxon>
        <taxon>Asteroideae</taxon>
        <taxon>Anthemideae</taxon>
        <taxon>Anthemidinae</taxon>
        <taxon>Tanacetum</taxon>
    </lineage>
</organism>